<comment type="caution">
    <text evidence="3">The sequence shown here is derived from an EMBL/GenBank/DDBJ whole genome shotgun (WGS) entry which is preliminary data.</text>
</comment>
<dbReference type="AlphaFoldDB" id="A0A9Q0YIJ9"/>
<feature type="region of interest" description="Disordered" evidence="1">
    <location>
        <begin position="101"/>
        <end position="183"/>
    </location>
</feature>
<name>A0A9Q0YIJ9_HOLLE</name>
<dbReference type="InterPro" id="IPR050938">
    <property type="entry name" value="Collagen_Structural_Proteins"/>
</dbReference>
<evidence type="ECO:0000313" key="3">
    <source>
        <dbReference type="EMBL" id="KAJ8023188.1"/>
    </source>
</evidence>
<evidence type="ECO:0000256" key="2">
    <source>
        <dbReference type="SAM" id="SignalP"/>
    </source>
</evidence>
<sequence length="251" mass="27994">MWLKTLVIACVVMATVCATSQGTEISDSEKEIISLVKKLKEMHSYLVQKDKETRKLLRNLTTDAEETMTRRKRNAQESDASQGDRSLVCVWNSCEQKENIFYPGPTGGDGRKGTKGMPGEVGPKGDKGFPGPRGRPGEDGDIGTKGERGVPGIFGPKGDRGVIGARGRRGHRGHPGDQRVKRVTQQQTFHQAPYTSDLEVVYVLELHNWFMEVMQRVLDIMLKAEVQTIFVYRGIHSTKQRCLERTTGVHV</sequence>
<accession>A0A9Q0YIJ9</accession>
<dbReference type="Pfam" id="PF01391">
    <property type="entry name" value="Collagen"/>
    <property type="match status" value="1"/>
</dbReference>
<reference evidence="3" key="1">
    <citation type="submission" date="2021-10" db="EMBL/GenBank/DDBJ databases">
        <title>Tropical sea cucumber genome reveals ecological adaptation and Cuvierian tubules defense mechanism.</title>
        <authorList>
            <person name="Chen T."/>
        </authorList>
    </citation>
    <scope>NUCLEOTIDE SEQUENCE</scope>
    <source>
        <strain evidence="3">Nanhai2018</strain>
        <tissue evidence="3">Muscle</tissue>
    </source>
</reference>
<dbReference type="InterPro" id="IPR008160">
    <property type="entry name" value="Collagen"/>
</dbReference>
<dbReference type="Proteomes" id="UP001152320">
    <property type="component" value="Chromosome 20"/>
</dbReference>
<dbReference type="PANTHER" id="PTHR37456:SF6">
    <property type="entry name" value="COLLAGEN ALPHA-1(XXIII) CHAIN-LIKE ISOFORM X2"/>
    <property type="match status" value="1"/>
</dbReference>
<feature type="compositionally biased region" description="Basic and acidic residues" evidence="1">
    <location>
        <begin position="135"/>
        <end position="148"/>
    </location>
</feature>
<organism evidence="3 4">
    <name type="scientific">Holothuria leucospilota</name>
    <name type="common">Black long sea cucumber</name>
    <name type="synonym">Mertensiothuria leucospilota</name>
    <dbReference type="NCBI Taxonomy" id="206669"/>
    <lineage>
        <taxon>Eukaryota</taxon>
        <taxon>Metazoa</taxon>
        <taxon>Echinodermata</taxon>
        <taxon>Eleutherozoa</taxon>
        <taxon>Echinozoa</taxon>
        <taxon>Holothuroidea</taxon>
        <taxon>Aspidochirotacea</taxon>
        <taxon>Aspidochirotida</taxon>
        <taxon>Holothuriidae</taxon>
        <taxon>Holothuria</taxon>
    </lineage>
</organism>
<keyword evidence="2" id="KW-0732">Signal</keyword>
<protein>
    <submittedName>
        <fullName evidence="3">Collagen alpha-2(VI) chain</fullName>
    </submittedName>
</protein>
<feature type="chain" id="PRO_5040162014" evidence="2">
    <location>
        <begin position="19"/>
        <end position="251"/>
    </location>
</feature>
<keyword evidence="4" id="KW-1185">Reference proteome</keyword>
<evidence type="ECO:0000256" key="1">
    <source>
        <dbReference type="SAM" id="MobiDB-lite"/>
    </source>
</evidence>
<dbReference type="EMBL" id="JAIZAY010000020">
    <property type="protein sequence ID" value="KAJ8023188.1"/>
    <property type="molecule type" value="Genomic_DNA"/>
</dbReference>
<gene>
    <name evidence="3" type="ORF">HOLleu_38296</name>
</gene>
<proteinExistence type="predicted"/>
<dbReference type="GO" id="GO:0005581">
    <property type="term" value="C:collagen trimer"/>
    <property type="evidence" value="ECO:0007669"/>
    <property type="project" value="UniProtKB-KW"/>
</dbReference>
<keyword evidence="3" id="KW-0176">Collagen</keyword>
<dbReference type="PANTHER" id="PTHR37456">
    <property type="entry name" value="SI:CH211-266K2.1"/>
    <property type="match status" value="1"/>
</dbReference>
<evidence type="ECO:0000313" key="4">
    <source>
        <dbReference type="Proteomes" id="UP001152320"/>
    </source>
</evidence>
<feature type="signal peptide" evidence="2">
    <location>
        <begin position="1"/>
        <end position="18"/>
    </location>
</feature>